<proteinExistence type="inferred from homology"/>
<dbReference type="Gene3D" id="3.40.50.300">
    <property type="entry name" value="P-loop containing nucleotide triphosphate hydrolases"/>
    <property type="match status" value="1"/>
</dbReference>
<protein>
    <submittedName>
        <fullName evidence="6">Drug exporter-1 ABC transporter (DrugE1) family,ATP-binding protein</fullName>
    </submittedName>
</protein>
<dbReference type="OrthoDB" id="9804819at2"/>
<reference evidence="6 7" key="1">
    <citation type="submission" date="2012-08" db="EMBL/GenBank/DDBJ databases">
        <title>Draft Genome Sequences of Lactobacillus equicursoris CIP 110162T, isolated from thoroughbred racehorse feces and Lactobacillus sp. CRBIP 24.137 isolated from urine of human.</title>
        <authorList>
            <person name="Cousin S."/>
            <person name="Loux V."/>
            <person name="Ma L."/>
            <person name="Creno S."/>
            <person name="Clermont D."/>
            <person name="Bizet C."/>
            <person name="Bouchier C."/>
        </authorList>
    </citation>
    <scope>NUCLEOTIDE SEQUENCE [LARGE SCALE GENOMIC DNA]</scope>
    <source>
        <strain evidence="6 7">66c</strain>
    </source>
</reference>
<dbReference type="Proteomes" id="UP000009325">
    <property type="component" value="Unassembled WGS sequence"/>
</dbReference>
<dbReference type="AlphaFoldDB" id="K0NVB8"/>
<evidence type="ECO:0000259" key="5">
    <source>
        <dbReference type="PROSITE" id="PS50893"/>
    </source>
</evidence>
<accession>K0NVB8</accession>
<dbReference type="InterPro" id="IPR027417">
    <property type="entry name" value="P-loop_NTPase"/>
</dbReference>
<dbReference type="PANTHER" id="PTHR42711">
    <property type="entry name" value="ABC TRANSPORTER ATP-BINDING PROTEIN"/>
    <property type="match status" value="1"/>
</dbReference>
<evidence type="ECO:0000256" key="1">
    <source>
        <dbReference type="ARBA" id="ARBA00005417"/>
    </source>
</evidence>
<evidence type="ECO:0000313" key="6">
    <source>
        <dbReference type="EMBL" id="CCK83235.1"/>
    </source>
</evidence>
<dbReference type="InterPro" id="IPR003593">
    <property type="entry name" value="AAA+_ATPase"/>
</dbReference>
<sequence>MLLTVENIGKTFNLNKATPKKVLSDVSFTLDNKEILVLLGTNGAGKTTTIKSILGLVETDNGKVLFHDRDVKADDFKKIHQESAALLENATNLVDELSLIDNFVYWGLMRGIAKTEALKRGTEILTRFGLTDKKDTPINELSRGMQQSAAICMTLIAHPQLVIMDEPTLGLDINAVNEVIALIKELAQVQEMGIIITTHDLDFAEKIADKVVFITNGTSVKPQTEAWREEYERIASRALH</sequence>
<dbReference type="EMBL" id="CALZ01000059">
    <property type="protein sequence ID" value="CCK83235.1"/>
    <property type="molecule type" value="Genomic_DNA"/>
</dbReference>
<name>K0NVB8_9LACO</name>
<dbReference type="GO" id="GO:0016887">
    <property type="term" value="F:ATP hydrolysis activity"/>
    <property type="evidence" value="ECO:0007669"/>
    <property type="project" value="InterPro"/>
</dbReference>
<organism evidence="6 7">
    <name type="scientific">Lactobacillus equicursoris 66c</name>
    <dbReference type="NCBI Taxonomy" id="872326"/>
    <lineage>
        <taxon>Bacteria</taxon>
        <taxon>Bacillati</taxon>
        <taxon>Bacillota</taxon>
        <taxon>Bacilli</taxon>
        <taxon>Lactobacillales</taxon>
        <taxon>Lactobacillaceae</taxon>
        <taxon>Lactobacillus</taxon>
    </lineage>
</organism>
<dbReference type="InterPro" id="IPR003439">
    <property type="entry name" value="ABC_transporter-like_ATP-bd"/>
</dbReference>
<evidence type="ECO:0000256" key="3">
    <source>
        <dbReference type="ARBA" id="ARBA00022741"/>
    </source>
</evidence>
<dbReference type="CDD" id="cd03230">
    <property type="entry name" value="ABC_DR_subfamily_A"/>
    <property type="match status" value="1"/>
</dbReference>
<evidence type="ECO:0000256" key="4">
    <source>
        <dbReference type="ARBA" id="ARBA00022840"/>
    </source>
</evidence>
<evidence type="ECO:0000313" key="7">
    <source>
        <dbReference type="Proteomes" id="UP000009325"/>
    </source>
</evidence>
<gene>
    <name evidence="6" type="ORF">BN146_03005</name>
</gene>
<comment type="similarity">
    <text evidence="1">Belongs to the ABC transporter superfamily.</text>
</comment>
<comment type="caution">
    <text evidence="6">The sequence shown here is derived from an EMBL/GenBank/DDBJ whole genome shotgun (WGS) entry which is preliminary data.</text>
</comment>
<keyword evidence="3" id="KW-0547">Nucleotide-binding</keyword>
<feature type="domain" description="ABC transporter" evidence="5">
    <location>
        <begin position="3"/>
        <end position="239"/>
    </location>
</feature>
<dbReference type="Pfam" id="PF00005">
    <property type="entry name" value="ABC_tran"/>
    <property type="match status" value="1"/>
</dbReference>
<dbReference type="PROSITE" id="PS50893">
    <property type="entry name" value="ABC_TRANSPORTER_2"/>
    <property type="match status" value="1"/>
</dbReference>
<dbReference type="GO" id="GO:0005524">
    <property type="term" value="F:ATP binding"/>
    <property type="evidence" value="ECO:0007669"/>
    <property type="project" value="UniProtKB-KW"/>
</dbReference>
<dbReference type="SMART" id="SM00382">
    <property type="entry name" value="AAA"/>
    <property type="match status" value="1"/>
</dbReference>
<keyword evidence="4 6" id="KW-0067">ATP-binding</keyword>
<dbReference type="RefSeq" id="WP_009557754.1">
    <property type="nucleotide sequence ID" value="NZ_CALZ01000059.1"/>
</dbReference>
<keyword evidence="2" id="KW-0813">Transport</keyword>
<dbReference type="SUPFAM" id="SSF52540">
    <property type="entry name" value="P-loop containing nucleoside triphosphate hydrolases"/>
    <property type="match status" value="1"/>
</dbReference>
<evidence type="ECO:0000256" key="2">
    <source>
        <dbReference type="ARBA" id="ARBA00022448"/>
    </source>
</evidence>
<dbReference type="PANTHER" id="PTHR42711:SF5">
    <property type="entry name" value="ABC TRANSPORTER ATP-BINDING PROTEIN NATA"/>
    <property type="match status" value="1"/>
</dbReference>
<dbReference type="InterPro" id="IPR050763">
    <property type="entry name" value="ABC_transporter_ATP-binding"/>
</dbReference>